<sequence>MNISDLPEDIVLHISGYYGVKIPINLSIDIKEQKYLQIIKENEYYDETCRIWKTRTLFSKIGKEDLLTEKIIWKQHNKLFTLLWRSYTSKDRTSLIENYFPYVQIKEPDFTTGREFIKSKTGYYID</sequence>
<accession>A0A6C0JJ51</accession>
<organism evidence="1">
    <name type="scientific">viral metagenome</name>
    <dbReference type="NCBI Taxonomy" id="1070528"/>
    <lineage>
        <taxon>unclassified sequences</taxon>
        <taxon>metagenomes</taxon>
        <taxon>organismal metagenomes</taxon>
    </lineage>
</organism>
<reference evidence="1" key="1">
    <citation type="journal article" date="2020" name="Nature">
        <title>Giant virus diversity and host interactions through global metagenomics.</title>
        <authorList>
            <person name="Schulz F."/>
            <person name="Roux S."/>
            <person name="Paez-Espino D."/>
            <person name="Jungbluth S."/>
            <person name="Walsh D.A."/>
            <person name="Denef V.J."/>
            <person name="McMahon K.D."/>
            <person name="Konstantinidis K.T."/>
            <person name="Eloe-Fadrosh E.A."/>
            <person name="Kyrpides N.C."/>
            <person name="Woyke T."/>
        </authorList>
    </citation>
    <scope>NUCLEOTIDE SEQUENCE</scope>
    <source>
        <strain evidence="1">GVMAG-M-3300027708-20</strain>
    </source>
</reference>
<dbReference type="EMBL" id="MN740389">
    <property type="protein sequence ID" value="QHU03818.1"/>
    <property type="molecule type" value="Genomic_DNA"/>
</dbReference>
<protein>
    <submittedName>
        <fullName evidence="1">Uncharacterized protein</fullName>
    </submittedName>
</protein>
<dbReference type="AlphaFoldDB" id="A0A6C0JJ51"/>
<name>A0A6C0JJ51_9ZZZZ</name>
<evidence type="ECO:0000313" key="1">
    <source>
        <dbReference type="EMBL" id="QHU03818.1"/>
    </source>
</evidence>
<proteinExistence type="predicted"/>